<evidence type="ECO:0000313" key="2">
    <source>
        <dbReference type="EMBL" id="KAJ8892071.1"/>
    </source>
</evidence>
<reference evidence="2 3" key="1">
    <citation type="submission" date="2023-02" db="EMBL/GenBank/DDBJ databases">
        <title>LHISI_Scaffold_Assembly.</title>
        <authorList>
            <person name="Stuart O.P."/>
            <person name="Cleave R."/>
            <person name="Magrath M.J.L."/>
            <person name="Mikheyev A.S."/>
        </authorList>
    </citation>
    <scope>NUCLEOTIDE SEQUENCE [LARGE SCALE GENOMIC DNA]</scope>
    <source>
        <strain evidence="2">Daus_M_001</strain>
        <tissue evidence="2">Leg muscle</tissue>
    </source>
</reference>
<sequence length="264" mass="29780">MNSRETKKQCKVAVRQKIKENKNILFGAFSDKLSKNDKQVVWTYVSNLAHSLGLLPQEKGWEYVRVVLWQNWKKVIMVSSITSKVVVSKLHKTITELTMARDHIILEIVGKDSPLVTSLGVQEIWQSQDATSCSMINEITVQPSVESGLPELSATEEQRDSSNSPVDSTHETSNVLPTKRKHSKPKENEATNDFLEKKRMLQLEYLKLQNYKTKLEILKLGTELGIPTSEFTCDIGQPIDYTIVGSDNIEIANETVVMASGKEM</sequence>
<gene>
    <name evidence="2" type="ORF">PR048_004647</name>
</gene>
<keyword evidence="3" id="KW-1185">Reference proteome</keyword>
<feature type="region of interest" description="Disordered" evidence="1">
    <location>
        <begin position="147"/>
        <end position="193"/>
    </location>
</feature>
<proteinExistence type="predicted"/>
<dbReference type="EMBL" id="JARBHB010000002">
    <property type="protein sequence ID" value="KAJ8892071.1"/>
    <property type="molecule type" value="Genomic_DNA"/>
</dbReference>
<accession>A0ABQ9I6S9</accession>
<feature type="compositionally biased region" description="Polar residues" evidence="1">
    <location>
        <begin position="161"/>
        <end position="176"/>
    </location>
</feature>
<evidence type="ECO:0008006" key="4">
    <source>
        <dbReference type="Google" id="ProtNLM"/>
    </source>
</evidence>
<protein>
    <recommendedName>
        <fullName evidence="4">Regulatory protein zeste</fullName>
    </recommendedName>
</protein>
<dbReference type="Proteomes" id="UP001159363">
    <property type="component" value="Chromosome 2"/>
</dbReference>
<organism evidence="2 3">
    <name type="scientific">Dryococelus australis</name>
    <dbReference type="NCBI Taxonomy" id="614101"/>
    <lineage>
        <taxon>Eukaryota</taxon>
        <taxon>Metazoa</taxon>
        <taxon>Ecdysozoa</taxon>
        <taxon>Arthropoda</taxon>
        <taxon>Hexapoda</taxon>
        <taxon>Insecta</taxon>
        <taxon>Pterygota</taxon>
        <taxon>Neoptera</taxon>
        <taxon>Polyneoptera</taxon>
        <taxon>Phasmatodea</taxon>
        <taxon>Verophasmatodea</taxon>
        <taxon>Anareolatae</taxon>
        <taxon>Phasmatidae</taxon>
        <taxon>Eurycanthinae</taxon>
        <taxon>Dryococelus</taxon>
    </lineage>
</organism>
<name>A0ABQ9I6S9_9NEOP</name>
<comment type="caution">
    <text evidence="2">The sequence shown here is derived from an EMBL/GenBank/DDBJ whole genome shotgun (WGS) entry which is preliminary data.</text>
</comment>
<evidence type="ECO:0000313" key="3">
    <source>
        <dbReference type="Proteomes" id="UP001159363"/>
    </source>
</evidence>
<evidence type="ECO:0000256" key="1">
    <source>
        <dbReference type="SAM" id="MobiDB-lite"/>
    </source>
</evidence>